<gene>
    <name evidence="10" type="ORF">Zmor_027762</name>
</gene>
<dbReference type="InterPro" id="IPR002455">
    <property type="entry name" value="GPCR3_GABA-B"/>
</dbReference>
<protein>
    <recommendedName>
        <fullName evidence="9">Receptor ligand binding region domain-containing protein</fullName>
    </recommendedName>
</protein>
<dbReference type="PANTHER" id="PTHR10519:SF77">
    <property type="entry name" value="GAMMA-AMINOBUTYRIC ACID TYPE B RECEPTOR SUBUNIT 1"/>
    <property type="match status" value="1"/>
</dbReference>
<dbReference type="EMBL" id="JALNTZ010000009">
    <property type="protein sequence ID" value="KAJ3641248.1"/>
    <property type="molecule type" value="Genomic_DNA"/>
</dbReference>
<dbReference type="SUPFAM" id="SSF53822">
    <property type="entry name" value="Periplasmic binding protein-like I"/>
    <property type="match status" value="1"/>
</dbReference>
<evidence type="ECO:0000313" key="11">
    <source>
        <dbReference type="Proteomes" id="UP001168821"/>
    </source>
</evidence>
<accession>A0AA38HPA5</accession>
<evidence type="ECO:0000256" key="8">
    <source>
        <dbReference type="ARBA" id="ARBA00023224"/>
    </source>
</evidence>
<dbReference type="InterPro" id="IPR028082">
    <property type="entry name" value="Peripla_BP_I"/>
</dbReference>
<dbReference type="PANTHER" id="PTHR10519">
    <property type="entry name" value="GABA-B RECEPTOR"/>
    <property type="match status" value="1"/>
</dbReference>
<name>A0AA38HPA5_9CUCU</name>
<dbReference type="GO" id="GO:0007214">
    <property type="term" value="P:gamma-aminobutyric acid signaling pathway"/>
    <property type="evidence" value="ECO:0007669"/>
    <property type="project" value="TreeGrafter"/>
</dbReference>
<evidence type="ECO:0000256" key="5">
    <source>
        <dbReference type="ARBA" id="ARBA00023136"/>
    </source>
</evidence>
<dbReference type="GO" id="GO:0038039">
    <property type="term" value="C:G protein-coupled receptor heterodimeric complex"/>
    <property type="evidence" value="ECO:0007669"/>
    <property type="project" value="TreeGrafter"/>
</dbReference>
<dbReference type="Gene3D" id="3.40.50.2300">
    <property type="match status" value="1"/>
</dbReference>
<dbReference type="Pfam" id="PF01094">
    <property type="entry name" value="ANF_receptor"/>
    <property type="match status" value="1"/>
</dbReference>
<sequence length="261" mass="30005">MTAPSKFRVCESCRSLKASQPFLEIVPFSFLLNNAVDNPSVPIRTKPRLSAGWYEDNWFEVNLEEEDIECSVDEMKEAAEGHLTTEALMWNQNLNERTISGMTSEDFRLRLNQVLRKEGYKIDNQRFPEGYQEAPLAYDAVWSVALAFNKTMDRLHKYGKSLKEFNYNNKEIADDIYSAINSTQFLGISGYVAFSSQGDRIALTQIEQIINGNYVVLGYYDTQADNLTWFDREVWHGKPWELEKLGSLIRGRGARPQTSQN</sequence>
<keyword evidence="11" id="KW-1185">Reference proteome</keyword>
<evidence type="ECO:0000259" key="9">
    <source>
        <dbReference type="Pfam" id="PF01094"/>
    </source>
</evidence>
<dbReference type="InterPro" id="IPR001828">
    <property type="entry name" value="ANF_lig-bd_rcpt"/>
</dbReference>
<evidence type="ECO:0000256" key="1">
    <source>
        <dbReference type="ARBA" id="ARBA00004370"/>
    </source>
</evidence>
<dbReference type="AlphaFoldDB" id="A0AA38HPA5"/>
<comment type="subcellular location">
    <subcellularLocation>
        <location evidence="1">Membrane</location>
    </subcellularLocation>
</comment>
<keyword evidence="6" id="KW-0675">Receptor</keyword>
<keyword evidence="8" id="KW-0807">Transducer</keyword>
<evidence type="ECO:0000313" key="10">
    <source>
        <dbReference type="EMBL" id="KAJ3641248.1"/>
    </source>
</evidence>
<proteinExistence type="predicted"/>
<evidence type="ECO:0000256" key="6">
    <source>
        <dbReference type="ARBA" id="ARBA00023170"/>
    </source>
</evidence>
<keyword evidence="5" id="KW-0472">Membrane</keyword>
<evidence type="ECO:0000256" key="4">
    <source>
        <dbReference type="ARBA" id="ARBA00023040"/>
    </source>
</evidence>
<keyword evidence="2" id="KW-0812">Transmembrane</keyword>
<dbReference type="FunFam" id="3.40.50.2300:FF:000379">
    <property type="entry name" value="Gamma-aminobutyric acid B receptor"/>
    <property type="match status" value="1"/>
</dbReference>
<keyword evidence="3" id="KW-1133">Transmembrane helix</keyword>
<reference evidence="10" key="1">
    <citation type="journal article" date="2023" name="G3 (Bethesda)">
        <title>Whole genome assemblies of Zophobas morio and Tenebrio molitor.</title>
        <authorList>
            <person name="Kaur S."/>
            <person name="Stinson S.A."/>
            <person name="diCenzo G.C."/>
        </authorList>
    </citation>
    <scope>NUCLEOTIDE SEQUENCE</scope>
    <source>
        <strain evidence="10">QUZm001</strain>
    </source>
</reference>
<keyword evidence="4" id="KW-0297">G-protein coupled receptor</keyword>
<evidence type="ECO:0000256" key="2">
    <source>
        <dbReference type="ARBA" id="ARBA00022692"/>
    </source>
</evidence>
<keyword evidence="7" id="KW-0325">Glycoprotein</keyword>
<dbReference type="GO" id="GO:0004965">
    <property type="term" value="F:G protein-coupled GABA receptor activity"/>
    <property type="evidence" value="ECO:0007669"/>
    <property type="project" value="InterPro"/>
</dbReference>
<organism evidence="10 11">
    <name type="scientific">Zophobas morio</name>
    <dbReference type="NCBI Taxonomy" id="2755281"/>
    <lineage>
        <taxon>Eukaryota</taxon>
        <taxon>Metazoa</taxon>
        <taxon>Ecdysozoa</taxon>
        <taxon>Arthropoda</taxon>
        <taxon>Hexapoda</taxon>
        <taxon>Insecta</taxon>
        <taxon>Pterygota</taxon>
        <taxon>Neoptera</taxon>
        <taxon>Endopterygota</taxon>
        <taxon>Coleoptera</taxon>
        <taxon>Polyphaga</taxon>
        <taxon>Cucujiformia</taxon>
        <taxon>Tenebrionidae</taxon>
        <taxon>Zophobas</taxon>
    </lineage>
</organism>
<dbReference type="PRINTS" id="PR01177">
    <property type="entry name" value="GABAB1RECPTR"/>
</dbReference>
<feature type="domain" description="Receptor ligand binding region" evidence="9">
    <location>
        <begin position="124"/>
        <end position="209"/>
    </location>
</feature>
<comment type="caution">
    <text evidence="10">The sequence shown here is derived from an EMBL/GenBank/DDBJ whole genome shotgun (WGS) entry which is preliminary data.</text>
</comment>
<dbReference type="Proteomes" id="UP001168821">
    <property type="component" value="Unassembled WGS sequence"/>
</dbReference>
<evidence type="ECO:0000256" key="7">
    <source>
        <dbReference type="ARBA" id="ARBA00023180"/>
    </source>
</evidence>
<evidence type="ECO:0000256" key="3">
    <source>
        <dbReference type="ARBA" id="ARBA00022989"/>
    </source>
</evidence>